<comment type="caution">
    <text evidence="2">The sequence shown here is derived from an EMBL/GenBank/DDBJ whole genome shotgun (WGS) entry which is preliminary data.</text>
</comment>
<keyword evidence="3" id="KW-1185">Reference proteome</keyword>
<dbReference type="AlphaFoldDB" id="A0A8H4QWH5"/>
<protein>
    <submittedName>
        <fullName evidence="2">Uncharacterized protein</fullName>
    </submittedName>
</protein>
<evidence type="ECO:0000256" key="1">
    <source>
        <dbReference type="SAM" id="MobiDB-lite"/>
    </source>
</evidence>
<gene>
    <name evidence="2" type="ORF">D9613_011635</name>
</gene>
<dbReference type="Proteomes" id="UP000521872">
    <property type="component" value="Unassembled WGS sequence"/>
</dbReference>
<reference evidence="2 3" key="1">
    <citation type="submission" date="2019-12" db="EMBL/GenBank/DDBJ databases">
        <authorList>
            <person name="Floudas D."/>
            <person name="Bentzer J."/>
            <person name="Ahren D."/>
            <person name="Johansson T."/>
            <person name="Persson P."/>
            <person name="Tunlid A."/>
        </authorList>
    </citation>
    <scope>NUCLEOTIDE SEQUENCE [LARGE SCALE GENOMIC DNA]</scope>
    <source>
        <strain evidence="2 3">CBS 102.39</strain>
    </source>
</reference>
<name>A0A8H4QWH5_9AGAR</name>
<sequence length="409" mass="46052">MGSFFSNCCKGGPADELAFEKGSKSYQQYNATHRFEDLHNAIRSYQECLDLRLDMRKDLAARGKPESRDFSDKIVNAYLNLTIALLLQYERQPTPTNLHYLARVEPKLLTEWGTRTEHPTNYATIIYNSATAYNRAYLQAISKPPPSTLDPPNNTSTISPEQLFSRACARFAQILTVQNGVAGMTSSTRGKALSGLANLELLQYQRSRSASDIGDIHALNNAISHFKEASQSFSILPGDSLLLRECLDNLATAYYKRFEVDPARNHQDLNNSILYYQYVRPQYHTQHDDAEKTAWIKCSHHLAMALYRRYEPSQPHTHPGRQQQDYLTASNVDLPANTAALEDLRKAREVETEAKNVLNALGENEISTLRLDGIKRDVDNLWGVLAEHSAHATARSSRQPSPTPSSKTH</sequence>
<dbReference type="EMBL" id="JAACJL010000018">
    <property type="protein sequence ID" value="KAF4618159.1"/>
    <property type="molecule type" value="Genomic_DNA"/>
</dbReference>
<proteinExistence type="predicted"/>
<organism evidence="2 3">
    <name type="scientific">Agrocybe pediades</name>
    <dbReference type="NCBI Taxonomy" id="84607"/>
    <lineage>
        <taxon>Eukaryota</taxon>
        <taxon>Fungi</taxon>
        <taxon>Dikarya</taxon>
        <taxon>Basidiomycota</taxon>
        <taxon>Agaricomycotina</taxon>
        <taxon>Agaricomycetes</taxon>
        <taxon>Agaricomycetidae</taxon>
        <taxon>Agaricales</taxon>
        <taxon>Agaricineae</taxon>
        <taxon>Strophariaceae</taxon>
        <taxon>Agrocybe</taxon>
    </lineage>
</organism>
<accession>A0A8H4QWH5</accession>
<feature type="compositionally biased region" description="Low complexity" evidence="1">
    <location>
        <begin position="395"/>
        <end position="409"/>
    </location>
</feature>
<evidence type="ECO:0000313" key="3">
    <source>
        <dbReference type="Proteomes" id="UP000521872"/>
    </source>
</evidence>
<feature type="region of interest" description="Disordered" evidence="1">
    <location>
        <begin position="389"/>
        <end position="409"/>
    </location>
</feature>
<evidence type="ECO:0000313" key="2">
    <source>
        <dbReference type="EMBL" id="KAF4618159.1"/>
    </source>
</evidence>